<comment type="caution">
    <text evidence="2">The sequence shown here is derived from an EMBL/GenBank/DDBJ whole genome shotgun (WGS) entry which is preliminary data.</text>
</comment>
<proteinExistence type="predicted"/>
<dbReference type="AlphaFoldDB" id="A0A918LT76"/>
<sequence>MAFLLLFLVPAGLVATLWLAGYGFGSLGRYGLRHAGREVWLRSVAALLGAVAAAMYTWGLLHVTWAVMEAEDGGTNSAPIRPCRTAGWQDRTTASMISDYTVSFLPLRFVCRTNDGGRHATDTVPGHVNPSVLTFAMGAAVCVGVAALGSERRIRKNAAD</sequence>
<reference evidence="2" key="2">
    <citation type="submission" date="2020-09" db="EMBL/GenBank/DDBJ databases">
        <authorList>
            <person name="Sun Q."/>
            <person name="Ohkuma M."/>
        </authorList>
    </citation>
    <scope>NUCLEOTIDE SEQUENCE</scope>
    <source>
        <strain evidence="2">JCM 3172</strain>
    </source>
</reference>
<evidence type="ECO:0000313" key="2">
    <source>
        <dbReference type="EMBL" id="GGT45865.1"/>
    </source>
</evidence>
<dbReference type="EMBL" id="BMQQ01000018">
    <property type="protein sequence ID" value="GGT45865.1"/>
    <property type="molecule type" value="Genomic_DNA"/>
</dbReference>
<protein>
    <submittedName>
        <fullName evidence="2">Uncharacterized protein</fullName>
    </submittedName>
</protein>
<keyword evidence="1" id="KW-1133">Transmembrane helix</keyword>
<gene>
    <name evidence="2" type="ORF">GCM10014713_44660</name>
</gene>
<dbReference type="Proteomes" id="UP000619486">
    <property type="component" value="Unassembled WGS sequence"/>
</dbReference>
<feature type="transmembrane region" description="Helical" evidence="1">
    <location>
        <begin position="132"/>
        <end position="149"/>
    </location>
</feature>
<keyword evidence="1" id="KW-0472">Membrane</keyword>
<feature type="transmembrane region" description="Helical" evidence="1">
    <location>
        <begin position="6"/>
        <end position="27"/>
    </location>
</feature>
<accession>A0A918LT76</accession>
<evidence type="ECO:0000313" key="3">
    <source>
        <dbReference type="Proteomes" id="UP000619486"/>
    </source>
</evidence>
<evidence type="ECO:0000256" key="1">
    <source>
        <dbReference type="SAM" id="Phobius"/>
    </source>
</evidence>
<name>A0A918LT76_9ACTN</name>
<keyword evidence="3" id="KW-1185">Reference proteome</keyword>
<dbReference type="RefSeq" id="WP_189203317.1">
    <property type="nucleotide sequence ID" value="NZ_BMQQ01000018.1"/>
</dbReference>
<feature type="transmembrane region" description="Helical" evidence="1">
    <location>
        <begin position="39"/>
        <end position="58"/>
    </location>
</feature>
<reference evidence="2" key="1">
    <citation type="journal article" date="2014" name="Int. J. Syst. Evol. Microbiol.">
        <title>Complete genome sequence of Corynebacterium casei LMG S-19264T (=DSM 44701T), isolated from a smear-ripened cheese.</title>
        <authorList>
            <consortium name="US DOE Joint Genome Institute (JGI-PGF)"/>
            <person name="Walter F."/>
            <person name="Albersmeier A."/>
            <person name="Kalinowski J."/>
            <person name="Ruckert C."/>
        </authorList>
    </citation>
    <scope>NUCLEOTIDE SEQUENCE</scope>
    <source>
        <strain evidence="2">JCM 3172</strain>
    </source>
</reference>
<organism evidence="2 3">
    <name type="scientific">Streptomyces purpureus</name>
    <dbReference type="NCBI Taxonomy" id="1951"/>
    <lineage>
        <taxon>Bacteria</taxon>
        <taxon>Bacillati</taxon>
        <taxon>Actinomycetota</taxon>
        <taxon>Actinomycetes</taxon>
        <taxon>Kitasatosporales</taxon>
        <taxon>Streptomycetaceae</taxon>
        <taxon>Streptomyces</taxon>
    </lineage>
</organism>
<keyword evidence="1" id="KW-0812">Transmembrane</keyword>